<dbReference type="EMBL" id="KB454531">
    <property type="protein sequence ID" value="EME27478.1"/>
    <property type="molecule type" value="Genomic_DNA"/>
</dbReference>
<dbReference type="PROSITE" id="PS00678">
    <property type="entry name" value="WD_REPEATS_1"/>
    <property type="match status" value="1"/>
</dbReference>
<accession>M2XV07</accession>
<dbReference type="eggNOG" id="KOG1918">
    <property type="taxonomic scope" value="Eukaryota"/>
</dbReference>
<dbReference type="GO" id="GO:0006383">
    <property type="term" value="P:transcription by RNA polymerase III"/>
    <property type="evidence" value="ECO:0007669"/>
    <property type="project" value="TreeGrafter"/>
</dbReference>
<dbReference type="Gramene" id="EME27478">
    <property type="protein sequence ID" value="EME27478"/>
    <property type="gene ID" value="Gasu_49290"/>
</dbReference>
<dbReference type="Gene3D" id="2.130.10.10">
    <property type="entry name" value="YVTN repeat-like/Quinoprotein amine dehydrogenase"/>
    <property type="match status" value="1"/>
</dbReference>
<dbReference type="PANTHER" id="PTHR15052:SF2">
    <property type="entry name" value="GENERAL TRANSCRIPTION FACTOR 3C POLYPEPTIDE 2"/>
    <property type="match status" value="1"/>
</dbReference>
<dbReference type="SMART" id="SM00320">
    <property type="entry name" value="WD40"/>
    <property type="match status" value="4"/>
</dbReference>
<keyword evidence="4" id="KW-0804">Transcription</keyword>
<protein>
    <submittedName>
        <fullName evidence="8">Uncharacterized protein</fullName>
    </submittedName>
</protein>
<evidence type="ECO:0000256" key="5">
    <source>
        <dbReference type="ARBA" id="ARBA00023242"/>
    </source>
</evidence>
<dbReference type="GO" id="GO:0000127">
    <property type="term" value="C:transcription factor TFIIIC complex"/>
    <property type="evidence" value="ECO:0007669"/>
    <property type="project" value="TreeGrafter"/>
</dbReference>
<dbReference type="GO" id="GO:0005634">
    <property type="term" value="C:nucleus"/>
    <property type="evidence" value="ECO:0007669"/>
    <property type="project" value="UniProtKB-SubCell"/>
</dbReference>
<dbReference type="InterPro" id="IPR036322">
    <property type="entry name" value="WD40_repeat_dom_sf"/>
</dbReference>
<keyword evidence="3" id="KW-0677">Repeat</keyword>
<evidence type="ECO:0000256" key="6">
    <source>
        <dbReference type="PROSITE-ProRule" id="PRU00221"/>
    </source>
</evidence>
<keyword evidence="5" id="KW-0539">Nucleus</keyword>
<evidence type="ECO:0000313" key="8">
    <source>
        <dbReference type="EMBL" id="EME27478.1"/>
    </source>
</evidence>
<dbReference type="RefSeq" id="XP_005703998.1">
    <property type="nucleotide sequence ID" value="XM_005703941.1"/>
</dbReference>
<gene>
    <name evidence="8" type="ORF">Gasu_49290</name>
</gene>
<proteinExistence type="predicted"/>
<reference evidence="9" key="1">
    <citation type="journal article" date="2013" name="Science">
        <title>Gene transfer from bacteria and archaea facilitated evolution of an extremophilic eukaryote.</title>
        <authorList>
            <person name="Schonknecht G."/>
            <person name="Chen W.H."/>
            <person name="Ternes C.M."/>
            <person name="Barbier G.G."/>
            <person name="Shrestha R.P."/>
            <person name="Stanke M."/>
            <person name="Brautigam A."/>
            <person name="Baker B.J."/>
            <person name="Banfield J.F."/>
            <person name="Garavito R.M."/>
            <person name="Carr K."/>
            <person name="Wilkerson C."/>
            <person name="Rensing S.A."/>
            <person name="Gagneul D."/>
            <person name="Dickenson N.E."/>
            <person name="Oesterhelt C."/>
            <person name="Lercher M.J."/>
            <person name="Weber A.P."/>
        </authorList>
    </citation>
    <scope>NUCLEOTIDE SEQUENCE [LARGE SCALE GENOMIC DNA]</scope>
    <source>
        <strain evidence="9">074W</strain>
    </source>
</reference>
<keyword evidence="2 6" id="KW-0853">WD repeat</keyword>
<dbReference type="SUPFAM" id="SSF50978">
    <property type="entry name" value="WD40 repeat-like"/>
    <property type="match status" value="1"/>
</dbReference>
<evidence type="ECO:0000256" key="7">
    <source>
        <dbReference type="SAM" id="MobiDB-lite"/>
    </source>
</evidence>
<dbReference type="InterPro" id="IPR001680">
    <property type="entry name" value="WD40_rpt"/>
</dbReference>
<feature type="repeat" description="WD" evidence="6">
    <location>
        <begin position="319"/>
        <end position="338"/>
    </location>
</feature>
<dbReference type="GeneID" id="17086383"/>
<evidence type="ECO:0000256" key="2">
    <source>
        <dbReference type="ARBA" id="ARBA00022574"/>
    </source>
</evidence>
<evidence type="ECO:0000256" key="4">
    <source>
        <dbReference type="ARBA" id="ARBA00023163"/>
    </source>
</evidence>
<name>M2XV07_GALSU</name>
<dbReference type="PANTHER" id="PTHR15052">
    <property type="entry name" value="RNA POLYMERASE III TRANSCRIPTION INITIATION FACTOR COMPLEX SUBUNIT"/>
    <property type="match status" value="1"/>
</dbReference>
<organism evidence="8 9">
    <name type="scientific">Galdieria sulphuraria</name>
    <name type="common">Red alga</name>
    <dbReference type="NCBI Taxonomy" id="130081"/>
    <lineage>
        <taxon>Eukaryota</taxon>
        <taxon>Rhodophyta</taxon>
        <taxon>Bangiophyceae</taxon>
        <taxon>Galdieriales</taxon>
        <taxon>Galdieriaceae</taxon>
        <taxon>Galdieria</taxon>
    </lineage>
</organism>
<comment type="subcellular location">
    <subcellularLocation>
        <location evidence="1">Nucleus</location>
    </subcellularLocation>
</comment>
<dbReference type="Proteomes" id="UP000030680">
    <property type="component" value="Unassembled WGS sequence"/>
</dbReference>
<evidence type="ECO:0000256" key="1">
    <source>
        <dbReference type="ARBA" id="ARBA00004123"/>
    </source>
</evidence>
<dbReference type="OrthoDB" id="4703at2759"/>
<sequence>MVNTRSSGAKVTFSSQETKSHPRETPKRKKLTSSIEPVEWVPTVLEHVQLYTQGLQENSHVILLLPQEIEVSLSLWESFELGEVSNTPSAESDSSKLYLCYAGGEVWAWDTLKVESKWYLALSAYRKDSLVHSIYEKYSNLGLIQLWEYDASRDEKPTCILCIGHEGDFCRQLRWLPFCLDGADSDHQHLLGMLLGCFGDGTLKVMRIKYDPLWKQRQPNEPIFVRSDVLFCFASPCDAILITTECSSDGRWIIGGDTRGTLHLWNIKGNLKEVFIRNQKNGIYYQSFPAHQVPIRSLASPRMQQDTINIQYPSKLSMPTSELIASGSMDGCIRIWNLHFPYRPLLEYRLGQSWIYQLEWRSSKELVAALDDGSVRLLPVEESNKSSRVLALHQGACWCVSISSHAESQRNTNLSISSGGENGEWIYCHDSLWTSRKSKKSSCHPWRLAKVEMYSSQPEQGKVAQLSNEDSVRYSLSTFIHSSKNNIPDIAQYIQRPLSTGACVPFPPSMAFHRVFHHFLPNDMKDTHPYSMILGAAFGDGWFLLGAMSSWLVQQL</sequence>
<dbReference type="Pfam" id="PF00400">
    <property type="entry name" value="WD40"/>
    <property type="match status" value="1"/>
</dbReference>
<keyword evidence="9" id="KW-1185">Reference proteome</keyword>
<dbReference type="AlphaFoldDB" id="M2XV07"/>
<dbReference type="InterPro" id="IPR015943">
    <property type="entry name" value="WD40/YVTN_repeat-like_dom_sf"/>
</dbReference>
<dbReference type="InterPro" id="IPR019775">
    <property type="entry name" value="WD40_repeat_CS"/>
</dbReference>
<evidence type="ECO:0000313" key="9">
    <source>
        <dbReference type="Proteomes" id="UP000030680"/>
    </source>
</evidence>
<feature type="region of interest" description="Disordered" evidence="7">
    <location>
        <begin position="1"/>
        <end position="31"/>
    </location>
</feature>
<dbReference type="PROSITE" id="PS50082">
    <property type="entry name" value="WD_REPEATS_2"/>
    <property type="match status" value="1"/>
</dbReference>
<dbReference type="InterPro" id="IPR052416">
    <property type="entry name" value="GTF3C_component"/>
</dbReference>
<evidence type="ECO:0000256" key="3">
    <source>
        <dbReference type="ARBA" id="ARBA00022737"/>
    </source>
</evidence>
<dbReference type="KEGG" id="gsl:Gasu_49290"/>
<feature type="compositionally biased region" description="Polar residues" evidence="7">
    <location>
        <begin position="1"/>
        <end position="17"/>
    </location>
</feature>
<dbReference type="STRING" id="130081.M2XV07"/>